<keyword evidence="5" id="KW-1185">Reference proteome</keyword>
<organism evidence="4 5">
    <name type="scientific">Kocuria rosea subsp. polaris</name>
    <dbReference type="NCBI Taxonomy" id="136273"/>
    <lineage>
        <taxon>Bacteria</taxon>
        <taxon>Bacillati</taxon>
        <taxon>Actinomycetota</taxon>
        <taxon>Actinomycetes</taxon>
        <taxon>Micrococcales</taxon>
        <taxon>Micrococcaceae</taxon>
        <taxon>Kocuria</taxon>
    </lineage>
</organism>
<dbReference type="FunFam" id="3.90.850.10:FF:000002">
    <property type="entry name" value="2-hydroxyhepta-2,4-diene-1,7-dioate isomerase"/>
    <property type="match status" value="1"/>
</dbReference>
<dbReference type="PANTHER" id="PTHR42796:SF4">
    <property type="entry name" value="FUMARYLACETOACETATE HYDROLASE DOMAIN-CONTAINING PROTEIN 2A"/>
    <property type="match status" value="1"/>
</dbReference>
<dbReference type="InterPro" id="IPR036663">
    <property type="entry name" value="Fumarylacetoacetase_C_sf"/>
</dbReference>
<dbReference type="OrthoDB" id="9805307at2"/>
<dbReference type="AlphaFoldDB" id="A0A0A6VQF0"/>
<dbReference type="GO" id="GO:0016853">
    <property type="term" value="F:isomerase activity"/>
    <property type="evidence" value="ECO:0007669"/>
    <property type="project" value="UniProtKB-ARBA"/>
</dbReference>
<dbReference type="GO" id="GO:0016787">
    <property type="term" value="F:hydrolase activity"/>
    <property type="evidence" value="ECO:0007669"/>
    <property type="project" value="UniProtKB-KW"/>
</dbReference>
<comment type="similarity">
    <text evidence="1">Belongs to the FAH family.</text>
</comment>
<evidence type="ECO:0000259" key="3">
    <source>
        <dbReference type="Pfam" id="PF01557"/>
    </source>
</evidence>
<feature type="domain" description="Fumarylacetoacetase-like C-terminal" evidence="3">
    <location>
        <begin position="63"/>
        <end position="267"/>
    </location>
</feature>
<dbReference type="SUPFAM" id="SSF56529">
    <property type="entry name" value="FAH"/>
    <property type="match status" value="1"/>
</dbReference>
<accession>A0A0A6VQF0</accession>
<keyword evidence="2" id="KW-0479">Metal-binding</keyword>
<evidence type="ECO:0000313" key="5">
    <source>
        <dbReference type="Proteomes" id="UP000030466"/>
    </source>
</evidence>
<evidence type="ECO:0000313" key="4">
    <source>
        <dbReference type="EMBL" id="KHD96628.1"/>
    </source>
</evidence>
<dbReference type="RefSeq" id="WP_035929081.1">
    <property type="nucleotide sequence ID" value="NZ_JSUH01000014.1"/>
</dbReference>
<proteinExistence type="inferred from homology"/>
<evidence type="ECO:0000256" key="2">
    <source>
        <dbReference type="ARBA" id="ARBA00022723"/>
    </source>
</evidence>
<evidence type="ECO:0000256" key="1">
    <source>
        <dbReference type="ARBA" id="ARBA00010211"/>
    </source>
</evidence>
<dbReference type="Pfam" id="PF01557">
    <property type="entry name" value="FAA_hydrolase"/>
    <property type="match status" value="1"/>
</dbReference>
<protein>
    <submittedName>
        <fullName evidence="4">Fumarylacetoacetate hydrolase</fullName>
    </submittedName>
</protein>
<dbReference type="InterPro" id="IPR051121">
    <property type="entry name" value="FAH"/>
</dbReference>
<name>A0A0A6VQF0_KOCRO</name>
<reference evidence="4 5" key="1">
    <citation type="journal article" date="2003" name="Int. J. Syst. Evol. Microbiol.">
        <title>Kocuria polaris sp. nov., an orange-pigmented psychrophilic bacterium isolated from an Antarctic cyanobacterial mat sample.</title>
        <authorList>
            <person name="Reddy G.S."/>
            <person name="Prakash J.S."/>
            <person name="Prabahar V."/>
            <person name="Matsumoto G.I."/>
            <person name="Stackebrandt E."/>
            <person name="Shivaji S."/>
        </authorList>
    </citation>
    <scope>NUCLEOTIDE SEQUENCE [LARGE SCALE GENOMIC DNA]</scope>
    <source>
        <strain evidence="4 5">CMS 76or</strain>
    </source>
</reference>
<dbReference type="Proteomes" id="UP000030466">
    <property type="component" value="Unassembled WGS sequence"/>
</dbReference>
<dbReference type="PANTHER" id="PTHR42796">
    <property type="entry name" value="FUMARYLACETOACETATE HYDROLASE DOMAIN-CONTAINING PROTEIN 2A-RELATED"/>
    <property type="match status" value="1"/>
</dbReference>
<gene>
    <name evidence="4" type="ORF">GY22_14285</name>
</gene>
<dbReference type="EMBL" id="JSUH01000014">
    <property type="protein sequence ID" value="KHD96628.1"/>
    <property type="molecule type" value="Genomic_DNA"/>
</dbReference>
<dbReference type="GO" id="GO:0046872">
    <property type="term" value="F:metal ion binding"/>
    <property type="evidence" value="ECO:0007669"/>
    <property type="project" value="UniProtKB-KW"/>
</dbReference>
<keyword evidence="4" id="KW-0378">Hydrolase</keyword>
<dbReference type="InterPro" id="IPR011234">
    <property type="entry name" value="Fumarylacetoacetase-like_C"/>
</dbReference>
<comment type="caution">
    <text evidence="4">The sequence shown here is derived from an EMBL/GenBank/DDBJ whole genome shotgun (WGS) entry which is preliminary data.</text>
</comment>
<dbReference type="GO" id="GO:0019752">
    <property type="term" value="P:carboxylic acid metabolic process"/>
    <property type="evidence" value="ECO:0007669"/>
    <property type="project" value="UniProtKB-ARBA"/>
</dbReference>
<sequence length="279" mass="30142">MRLGTVRRDGTTQAFRQEDGRTVYLPVPDVGALLAGGDLRLPGEPGPAPAPEDLATPVLRPGKILCAGLNFYDHAEEVGQEIPEHPTIFAKYATALIGPTDPIAMPEESEKIDWEAELTVVIGSPLRHATPDQARAAIAGYTIMNDISVRDWQGRTSEWFQGKNFDRTTPVGPVVVTPDEIDPEAGLAIRCTVDGVRHQDSGTDRMIFSAVELVEYLSRFLTLEPGDLVACGTPAGVGLAQKPRRIWLRDGQEVVTEIEGIGELRNVCTPAEDLRAAAG</sequence>
<dbReference type="Gene3D" id="3.90.850.10">
    <property type="entry name" value="Fumarylacetoacetase-like, C-terminal domain"/>
    <property type="match status" value="1"/>
</dbReference>